<evidence type="ECO:0000256" key="1">
    <source>
        <dbReference type="SAM" id="SignalP"/>
    </source>
</evidence>
<dbReference type="EMBL" id="JAACLJ010000001">
    <property type="protein sequence ID" value="KAF4595163.1"/>
    <property type="molecule type" value="Genomic_DNA"/>
</dbReference>
<comment type="caution">
    <text evidence="2">The sequence shown here is derived from an EMBL/GenBank/DDBJ whole genome shotgun (WGS) entry which is preliminary data.</text>
</comment>
<evidence type="ECO:0000313" key="3">
    <source>
        <dbReference type="Proteomes" id="UP000562929"/>
    </source>
</evidence>
<protein>
    <submittedName>
        <fullName evidence="2">Uncharacterized protein</fullName>
    </submittedName>
</protein>
<keyword evidence="1" id="KW-0732">Signal</keyword>
<dbReference type="Proteomes" id="UP000562929">
    <property type="component" value="Unassembled WGS sequence"/>
</dbReference>
<dbReference type="AlphaFoldDB" id="A0A8H4QD32"/>
<gene>
    <name evidence="2" type="ORF">GQ602_000776</name>
</gene>
<proteinExistence type="predicted"/>
<evidence type="ECO:0000313" key="2">
    <source>
        <dbReference type="EMBL" id="KAF4595163.1"/>
    </source>
</evidence>
<name>A0A8H4QD32_9HYPO</name>
<organism evidence="2 3">
    <name type="scientific">Ophiocordyceps camponoti-floridani</name>
    <dbReference type="NCBI Taxonomy" id="2030778"/>
    <lineage>
        <taxon>Eukaryota</taxon>
        <taxon>Fungi</taxon>
        <taxon>Dikarya</taxon>
        <taxon>Ascomycota</taxon>
        <taxon>Pezizomycotina</taxon>
        <taxon>Sordariomycetes</taxon>
        <taxon>Hypocreomycetidae</taxon>
        <taxon>Hypocreales</taxon>
        <taxon>Ophiocordycipitaceae</taxon>
        <taxon>Ophiocordyceps</taxon>
    </lineage>
</organism>
<keyword evidence="3" id="KW-1185">Reference proteome</keyword>
<reference evidence="2 3" key="1">
    <citation type="journal article" date="2020" name="G3 (Bethesda)">
        <title>Genetic Underpinnings of Host Manipulation by Ophiocordyceps as Revealed by Comparative Transcriptomics.</title>
        <authorList>
            <person name="Will I."/>
            <person name="Das B."/>
            <person name="Trinh T."/>
            <person name="Brachmann A."/>
            <person name="Ohm R.A."/>
            <person name="de Bekker C."/>
        </authorList>
    </citation>
    <scope>NUCLEOTIDE SEQUENCE [LARGE SCALE GENOMIC DNA]</scope>
    <source>
        <strain evidence="2 3">EC05</strain>
    </source>
</reference>
<accession>A0A8H4QD32</accession>
<feature type="chain" id="PRO_5034998477" evidence="1">
    <location>
        <begin position="21"/>
        <end position="206"/>
    </location>
</feature>
<dbReference type="OrthoDB" id="4916488at2759"/>
<feature type="signal peptide" evidence="1">
    <location>
        <begin position="1"/>
        <end position="20"/>
    </location>
</feature>
<sequence>MIFAHSIAVLALAAATKAGGKSYGCIEGFTFYASSGECCSRDHVEVKREGNRVVNAFCTYSPDFELGESMHKWPAHLKGVRKCNFRVRDDIHSCPRGKWESTAALNPPEVRKAMCCPHRFIRDADMNCKLADIDFRIKASSDSYWTSRMYDGCSRKGERGACCEKKHQYRRWDGTCTGFIYDSRFGFVAASRSEVEVRRRSDGCRD</sequence>